<dbReference type="InterPro" id="IPR001715">
    <property type="entry name" value="CH_dom"/>
</dbReference>
<evidence type="ECO:0000313" key="9">
    <source>
        <dbReference type="EMBL" id="CAD7663604.1"/>
    </source>
</evidence>
<dbReference type="PROSITE" id="PS50021">
    <property type="entry name" value="CH"/>
    <property type="match status" value="1"/>
</dbReference>
<dbReference type="InterPro" id="IPR028433">
    <property type="entry name" value="Parvin"/>
</dbReference>
<evidence type="ECO:0000256" key="2">
    <source>
        <dbReference type="ARBA" id="ARBA00005666"/>
    </source>
</evidence>
<reference evidence="9" key="1">
    <citation type="submission" date="2020-11" db="EMBL/GenBank/DDBJ databases">
        <authorList>
            <person name="Tran Van P."/>
        </authorList>
    </citation>
    <scope>NUCLEOTIDE SEQUENCE</scope>
</reference>
<dbReference type="Proteomes" id="UP000728032">
    <property type="component" value="Unassembled WGS sequence"/>
</dbReference>
<evidence type="ECO:0000313" key="10">
    <source>
        <dbReference type="Proteomes" id="UP000728032"/>
    </source>
</evidence>
<dbReference type="PANTHER" id="PTHR12114:SF4">
    <property type="entry name" value="GH23568P"/>
    <property type="match status" value="1"/>
</dbReference>
<comment type="similarity">
    <text evidence="2">Belongs to the parvin family.</text>
</comment>
<dbReference type="Pfam" id="PF00307">
    <property type="entry name" value="CH"/>
    <property type="match status" value="1"/>
</dbReference>
<dbReference type="GO" id="GO:0030036">
    <property type="term" value="P:actin cytoskeleton organization"/>
    <property type="evidence" value="ECO:0007669"/>
    <property type="project" value="InterPro"/>
</dbReference>
<dbReference type="EMBL" id="CAJPVJ010033466">
    <property type="protein sequence ID" value="CAG2180741.1"/>
    <property type="molecule type" value="Genomic_DNA"/>
</dbReference>
<keyword evidence="10" id="KW-1185">Reference proteome</keyword>
<dbReference type="GO" id="GO:0030031">
    <property type="term" value="P:cell projection assembly"/>
    <property type="evidence" value="ECO:0007669"/>
    <property type="project" value="TreeGrafter"/>
</dbReference>
<gene>
    <name evidence="9" type="ORF">ONB1V03_LOCUS20162</name>
</gene>
<dbReference type="GO" id="GO:0071963">
    <property type="term" value="P:establishment or maintenance of cell polarity regulating cell shape"/>
    <property type="evidence" value="ECO:0007669"/>
    <property type="project" value="TreeGrafter"/>
</dbReference>
<keyword evidence="6" id="KW-0009">Actin-binding</keyword>
<dbReference type="GO" id="GO:0005925">
    <property type="term" value="C:focal adhesion"/>
    <property type="evidence" value="ECO:0007669"/>
    <property type="project" value="TreeGrafter"/>
</dbReference>
<protein>
    <recommendedName>
        <fullName evidence="8">Calponin-homology (CH) domain-containing protein</fullName>
    </recommendedName>
</protein>
<evidence type="ECO:0000256" key="1">
    <source>
        <dbReference type="ARBA" id="ARBA00004245"/>
    </source>
</evidence>
<dbReference type="AlphaFoldDB" id="A0A7R9MNI4"/>
<dbReference type="GO" id="GO:0003779">
    <property type="term" value="F:actin binding"/>
    <property type="evidence" value="ECO:0007669"/>
    <property type="project" value="UniProtKB-KW"/>
</dbReference>
<sequence length="139" mass="15810">PTTPTPTNGKSESFLDYLGTLGRKKKIKEEAEAVNIEEEGRQAIDSNAQHPVIDALPEEFVLNEYEERSMIEPGMINNHDYQELLKILVNWINDELSDQRIIVKDLEEDLFDGQILGKLIEKLSSQKLDVVEVTQNEDG</sequence>
<feature type="domain" description="Calponin-homology (CH)" evidence="8">
    <location>
        <begin position="82"/>
        <end position="139"/>
    </location>
</feature>
<evidence type="ECO:0000256" key="7">
    <source>
        <dbReference type="ARBA" id="ARBA00023212"/>
    </source>
</evidence>
<proteinExistence type="inferred from homology"/>
<keyword evidence="7" id="KW-0206">Cytoskeleton</keyword>
<dbReference type="SUPFAM" id="SSF47576">
    <property type="entry name" value="Calponin-homology domain, CH-domain"/>
    <property type="match status" value="1"/>
</dbReference>
<comment type="subcellular location">
    <subcellularLocation>
        <location evidence="1">Cytoplasm</location>
        <location evidence="1">Cytoskeleton</location>
    </subcellularLocation>
</comment>
<evidence type="ECO:0000256" key="6">
    <source>
        <dbReference type="ARBA" id="ARBA00023203"/>
    </source>
</evidence>
<feature type="non-terminal residue" evidence="9">
    <location>
        <position position="139"/>
    </location>
</feature>
<evidence type="ECO:0000256" key="4">
    <source>
        <dbReference type="ARBA" id="ARBA00022737"/>
    </source>
</evidence>
<dbReference type="PANTHER" id="PTHR12114">
    <property type="entry name" value="PARVIN"/>
    <property type="match status" value="1"/>
</dbReference>
<feature type="non-terminal residue" evidence="9">
    <location>
        <position position="1"/>
    </location>
</feature>
<name>A0A7R9MNI4_9ACAR</name>
<evidence type="ECO:0000256" key="5">
    <source>
        <dbReference type="ARBA" id="ARBA00022889"/>
    </source>
</evidence>
<dbReference type="GO" id="GO:0034446">
    <property type="term" value="P:substrate adhesion-dependent cell spreading"/>
    <property type="evidence" value="ECO:0007669"/>
    <property type="project" value="TreeGrafter"/>
</dbReference>
<dbReference type="InterPro" id="IPR036872">
    <property type="entry name" value="CH_dom_sf"/>
</dbReference>
<evidence type="ECO:0000259" key="8">
    <source>
        <dbReference type="PROSITE" id="PS50021"/>
    </source>
</evidence>
<dbReference type="Gene3D" id="1.10.418.10">
    <property type="entry name" value="Calponin-like domain"/>
    <property type="match status" value="1"/>
</dbReference>
<dbReference type="EMBL" id="OC948291">
    <property type="protein sequence ID" value="CAD7663604.1"/>
    <property type="molecule type" value="Genomic_DNA"/>
</dbReference>
<evidence type="ECO:0000256" key="3">
    <source>
        <dbReference type="ARBA" id="ARBA00022490"/>
    </source>
</evidence>
<keyword evidence="3" id="KW-0963">Cytoplasm</keyword>
<organism evidence="9">
    <name type="scientific">Oppiella nova</name>
    <dbReference type="NCBI Taxonomy" id="334625"/>
    <lineage>
        <taxon>Eukaryota</taxon>
        <taxon>Metazoa</taxon>
        <taxon>Ecdysozoa</taxon>
        <taxon>Arthropoda</taxon>
        <taxon>Chelicerata</taxon>
        <taxon>Arachnida</taxon>
        <taxon>Acari</taxon>
        <taxon>Acariformes</taxon>
        <taxon>Sarcoptiformes</taxon>
        <taxon>Oribatida</taxon>
        <taxon>Brachypylina</taxon>
        <taxon>Oppioidea</taxon>
        <taxon>Oppiidae</taxon>
        <taxon>Oppiella</taxon>
    </lineage>
</organism>
<keyword evidence="4" id="KW-0677">Repeat</keyword>
<keyword evidence="5" id="KW-0130">Cell adhesion</keyword>
<accession>A0A7R9MNI4</accession>
<dbReference type="OrthoDB" id="2099265at2759"/>
<dbReference type="GO" id="GO:0005737">
    <property type="term" value="C:cytoplasm"/>
    <property type="evidence" value="ECO:0007669"/>
    <property type="project" value="TreeGrafter"/>
</dbReference>
<dbReference type="GO" id="GO:0015629">
    <property type="term" value="C:actin cytoskeleton"/>
    <property type="evidence" value="ECO:0007669"/>
    <property type="project" value="TreeGrafter"/>
</dbReference>